<dbReference type="HOGENOM" id="CLU_004966_4_0_1"/>
<reference evidence="5" key="2">
    <citation type="submission" date="2015-01" db="EMBL/GenBank/DDBJ databases">
        <title>Evolutionary Origins and Diversification of the Mycorrhizal Mutualists.</title>
        <authorList>
            <consortium name="DOE Joint Genome Institute"/>
            <consortium name="Mycorrhizal Genomics Consortium"/>
            <person name="Kohler A."/>
            <person name="Kuo A."/>
            <person name="Nagy L.G."/>
            <person name="Floudas D."/>
            <person name="Copeland A."/>
            <person name="Barry K.W."/>
            <person name="Cichocki N."/>
            <person name="Veneault-Fourrey C."/>
            <person name="LaButti K."/>
            <person name="Lindquist E.A."/>
            <person name="Lipzen A."/>
            <person name="Lundell T."/>
            <person name="Morin E."/>
            <person name="Murat C."/>
            <person name="Riley R."/>
            <person name="Ohm R."/>
            <person name="Sun H."/>
            <person name="Tunlid A."/>
            <person name="Henrissat B."/>
            <person name="Grigoriev I.V."/>
            <person name="Hibbett D.S."/>
            <person name="Martin F."/>
        </authorList>
    </citation>
    <scope>NUCLEOTIDE SEQUENCE [LARGE SCALE GENOMIC DNA]</scope>
    <source>
        <strain evidence="5">MUT 4182</strain>
    </source>
</reference>
<evidence type="ECO:0000259" key="3">
    <source>
        <dbReference type="Pfam" id="PF18721"/>
    </source>
</evidence>
<dbReference type="Pfam" id="PF18721">
    <property type="entry name" value="CxC6"/>
    <property type="match status" value="1"/>
</dbReference>
<dbReference type="AlphaFoldDB" id="A0A0C3KXP1"/>
<dbReference type="Proteomes" id="UP000054248">
    <property type="component" value="Unassembled WGS sequence"/>
</dbReference>
<protein>
    <recommendedName>
        <fullName evidence="6">CxC6 like cysteine cluster associated with KDZ domain-containing protein</fullName>
    </recommendedName>
</protein>
<dbReference type="EMBL" id="KN823028">
    <property type="protein sequence ID" value="KIO26173.1"/>
    <property type="molecule type" value="Genomic_DNA"/>
</dbReference>
<gene>
    <name evidence="4" type="ORF">M407DRAFT_74824</name>
</gene>
<dbReference type="InterPro" id="IPR040898">
    <property type="entry name" value="CxC6"/>
</dbReference>
<evidence type="ECO:0000313" key="4">
    <source>
        <dbReference type="EMBL" id="KIO26173.1"/>
    </source>
</evidence>
<proteinExistence type="predicted"/>
<sequence>MRFMTLAARFRHDIALNQPPTAIFDDDIPPMFLDDGTRSVLCALLSISAATADALWTVTGQLVWTGQTLPEVIHDMDIEDLVDGPIQAAISLHPPQFHCTNDVSCDIRHRIREAEQKRIVVYTRMHGALPGSETKLYCRNCHTVYYHNYSTHKGQRRYYGGIPEYIQVANHVFLERDLIERFALSMTLAWTSTRNCAAMYNASPEMQDSEYRNWPFKFLLRREHVSDGFMLLSLLEDRVENSSIGDLRLPDSGEQRFRLLEAMQERNFRMQTVGQPELRHHCQKCMEIIPNDEGKPVKKIHVVVMDGVTIGHPCCADHGCRRALESTKDRFCREHKSRSDECVVIGCNETREKGFRTCTISEHREKEAHLQAQNKAMFQLKHRLERLQVAQLKSSMPVKDLSDEESSMDDEVTSREADTGNAYKKKKKVRALMGRMHSHNEELLVRPCGIIVSRCTCFGSESPEQVIAFIKRVFHAPGSEPEFIFYDNNCTLAKTVKNDPFFANIGLPVDVFHFKSKHKETDLFCQTHCNPASFPELMDDDKWRFNSSVAEQTNVWFGGFHTICREMQVDRFNFFLDEMIRRKNRLMVEKLRLEGAEPSYAILP</sequence>
<name>A0A0C3KXP1_9AGAM</name>
<evidence type="ECO:0008006" key="6">
    <source>
        <dbReference type="Google" id="ProtNLM"/>
    </source>
</evidence>
<evidence type="ECO:0000313" key="5">
    <source>
        <dbReference type="Proteomes" id="UP000054248"/>
    </source>
</evidence>
<evidence type="ECO:0000259" key="2">
    <source>
        <dbReference type="Pfam" id="PF18718"/>
    </source>
</evidence>
<dbReference type="Pfam" id="PF18718">
    <property type="entry name" value="CxC5"/>
    <property type="match status" value="1"/>
</dbReference>
<dbReference type="STRING" id="1051891.A0A0C3KXP1"/>
<dbReference type="OrthoDB" id="3055037at2759"/>
<keyword evidence="5" id="KW-1185">Reference proteome</keyword>
<accession>A0A0C3KXP1</accession>
<organism evidence="4 5">
    <name type="scientific">Tulasnella calospora MUT 4182</name>
    <dbReference type="NCBI Taxonomy" id="1051891"/>
    <lineage>
        <taxon>Eukaryota</taxon>
        <taxon>Fungi</taxon>
        <taxon>Dikarya</taxon>
        <taxon>Basidiomycota</taxon>
        <taxon>Agaricomycotina</taxon>
        <taxon>Agaricomycetes</taxon>
        <taxon>Cantharellales</taxon>
        <taxon>Tulasnellaceae</taxon>
        <taxon>Tulasnella</taxon>
    </lineage>
</organism>
<feature type="compositionally biased region" description="Acidic residues" evidence="1">
    <location>
        <begin position="402"/>
        <end position="411"/>
    </location>
</feature>
<dbReference type="InterPro" id="IPR041539">
    <property type="entry name" value="CxC5"/>
</dbReference>
<evidence type="ECO:0000256" key="1">
    <source>
        <dbReference type="SAM" id="MobiDB-lite"/>
    </source>
</evidence>
<feature type="region of interest" description="Disordered" evidence="1">
    <location>
        <begin position="398"/>
        <end position="420"/>
    </location>
</feature>
<feature type="domain" description="CxC6 like cysteine cluster associated with KDZ" evidence="3">
    <location>
        <begin position="304"/>
        <end position="368"/>
    </location>
</feature>
<feature type="domain" description="CxC5 like cysteine cluster associated with KDZ" evidence="2">
    <location>
        <begin position="88"/>
        <end position="203"/>
    </location>
</feature>
<reference evidence="4 5" key="1">
    <citation type="submission" date="2014-04" db="EMBL/GenBank/DDBJ databases">
        <authorList>
            <consortium name="DOE Joint Genome Institute"/>
            <person name="Kuo A."/>
            <person name="Girlanda M."/>
            <person name="Perotto S."/>
            <person name="Kohler A."/>
            <person name="Nagy L.G."/>
            <person name="Floudas D."/>
            <person name="Copeland A."/>
            <person name="Barry K.W."/>
            <person name="Cichocki N."/>
            <person name="Veneault-Fourrey C."/>
            <person name="LaButti K."/>
            <person name="Lindquist E.A."/>
            <person name="Lipzen A."/>
            <person name="Lundell T."/>
            <person name="Morin E."/>
            <person name="Murat C."/>
            <person name="Sun H."/>
            <person name="Tunlid A."/>
            <person name="Henrissat B."/>
            <person name="Grigoriev I.V."/>
            <person name="Hibbett D.S."/>
            <person name="Martin F."/>
            <person name="Nordberg H.P."/>
            <person name="Cantor M.N."/>
            <person name="Hua S.X."/>
        </authorList>
    </citation>
    <scope>NUCLEOTIDE SEQUENCE [LARGE SCALE GENOMIC DNA]</scope>
    <source>
        <strain evidence="4 5">MUT 4182</strain>
    </source>
</reference>